<feature type="domain" description="Aminoacyl-tRNA synthetase class Ia" evidence="12">
    <location>
        <begin position="610"/>
        <end position="824"/>
    </location>
</feature>
<comment type="caution">
    <text evidence="15">The sequence shown here is derived from an EMBL/GenBank/DDBJ whole genome shotgun (WGS) entry which is preliminary data.</text>
</comment>
<organism evidence="15 16">
    <name type="scientific">Candidatus Liptonbacteria bacterium RIFCSPHIGHO2_01_FULL_57_28</name>
    <dbReference type="NCBI Taxonomy" id="1798647"/>
    <lineage>
        <taxon>Bacteria</taxon>
        <taxon>Candidatus Liptoniibacteriota</taxon>
    </lineage>
</organism>
<dbReference type="GO" id="GO:0002161">
    <property type="term" value="F:aminoacyl-tRNA deacylase activity"/>
    <property type="evidence" value="ECO:0007669"/>
    <property type="project" value="InterPro"/>
</dbReference>
<keyword evidence="8 10" id="KW-0030">Aminoacyl-tRNA synthetase</keyword>
<dbReference type="Gene3D" id="3.90.740.10">
    <property type="entry name" value="Valyl/Leucyl/Isoleucyl-tRNA synthetase, editing domain"/>
    <property type="match status" value="1"/>
</dbReference>
<comment type="subcellular location">
    <subcellularLocation>
        <location evidence="10">Cytoplasm</location>
    </subcellularLocation>
</comment>
<dbReference type="GO" id="GO:0004823">
    <property type="term" value="F:leucine-tRNA ligase activity"/>
    <property type="evidence" value="ECO:0007669"/>
    <property type="project" value="UniProtKB-UniRule"/>
</dbReference>
<dbReference type="Pfam" id="PF13603">
    <property type="entry name" value="tRNA-synt_1_2"/>
    <property type="match status" value="1"/>
</dbReference>
<dbReference type="GO" id="GO:0006429">
    <property type="term" value="P:leucyl-tRNA aminoacylation"/>
    <property type="evidence" value="ECO:0007669"/>
    <property type="project" value="UniProtKB-UniRule"/>
</dbReference>
<sequence length="1016" mass="114013">MPPSRKKTGRHDFTRAEKKWRAAWQKEDIYEPALGGRSSGARARQPFYNLMMFPYPSAEGLHVGNMYAFTGSDVYGRFQRMQGKDVFEPMGLDGFGIHSENYAIKVGTHPVKQAPISEKRFYEQLRAIGNGFAWKERLETYDPEYYKWTQWIFTQLFKAGLAYRKKQAVNWCPKDQTVLADEQVEGGKCERCGTVVEKRELEQWFFRITKYAEQLLQNTEKLDWTEKVRIAQRNWIGRSEGAEIDFQLAFGPYSGDAAFASNNLSKHKRAQRLLQAAGLDIRLKLPKDLGIDEFEVEEDGATLAENSEKKARAMAKHTKLPIIAIDEGLFIDGAPVDPIRVKRNALGKLNEKDLTVKQVAEKVFAYYQKLVAKHGGALDAEWHSDICMLTPEGFAMHAEAVRPITITSEARGQMDPYFPLRHIYISKATGKYVLEQSQAEELRELQPITTALKKLFTPAVNVFTTRPDTLFGATYLVLAPEHPFVAAALQKPGLVKNNGEVETYVSAAKKKSEEERITESEKKTGVELQGVMAVNPATQKEIPIWVADYVLGGYGTGAIMAVPAHDERDAEFAKKFGLPIKKVVEDGPGDPKAIRAMGGQFGTLKVQYRLRDWLISRQRYWGPPIPMTFCKQCAAGGKGEQASMPGWYAVPEKDLPVKLPLVKDFRPQGTGQSPLASVKSFYETKCPACKSKARRETDVSDTFLDSAWYYLRYPNVGEKKRAWDPAVIDKMFPVDMYIGGAEHSVLHLLYVRFLSLALHDMKLLAFPKKGATPAGEPFPVFRAHGLIIKEGAKMSKSKGNVVNPDEYIKRYGADTLRMYLMFLAPFEQGGDFRDQAVSGISRFLERTWRFISNPGNTKSESSAEEGKIIHQTIKKVTQDIATLHYNTAISALMICLNGLEERGGASKNTKEVFVKLIAPFAPYLSEELWRGVLGHKTSVHVESWPQFDELQTQEKTINLVIQVNSKTRATVRAPADISEEGAKELALGDPKIKAALGGQAPRRVIYVPGRLVNIVV</sequence>
<dbReference type="GO" id="GO:0005829">
    <property type="term" value="C:cytosol"/>
    <property type="evidence" value="ECO:0007669"/>
    <property type="project" value="TreeGrafter"/>
</dbReference>
<dbReference type="InterPro" id="IPR029001">
    <property type="entry name" value="ITPase-like_fam"/>
</dbReference>
<evidence type="ECO:0000256" key="4">
    <source>
        <dbReference type="ARBA" id="ARBA00022741"/>
    </source>
</evidence>
<comment type="similarity">
    <text evidence="1 10 11">Belongs to the class-I aminoacyl-tRNA synthetase family.</text>
</comment>
<keyword evidence="4 10" id="KW-0547">Nucleotide-binding</keyword>
<evidence type="ECO:0000313" key="16">
    <source>
        <dbReference type="Proteomes" id="UP000179059"/>
    </source>
</evidence>
<dbReference type="InterPro" id="IPR009080">
    <property type="entry name" value="tRNAsynth_Ia_anticodon-bd"/>
</dbReference>
<keyword evidence="3 10" id="KW-0436">Ligase</keyword>
<keyword evidence="5" id="KW-0378">Hydrolase</keyword>
<dbReference type="InterPro" id="IPR025709">
    <property type="entry name" value="Leu_tRNA-synth_edit"/>
</dbReference>
<feature type="short sequence motif" description="'KMSKS' region" evidence="10">
    <location>
        <begin position="793"/>
        <end position="797"/>
    </location>
</feature>
<dbReference type="SUPFAM" id="SSF52374">
    <property type="entry name" value="Nucleotidylyl transferase"/>
    <property type="match status" value="1"/>
</dbReference>
<evidence type="ECO:0000256" key="11">
    <source>
        <dbReference type="RuleBase" id="RU363035"/>
    </source>
</evidence>
<evidence type="ECO:0000259" key="12">
    <source>
        <dbReference type="Pfam" id="PF00133"/>
    </source>
</evidence>
<dbReference type="STRING" id="1798647.A2855_01105"/>
<reference evidence="15 16" key="1">
    <citation type="journal article" date="2016" name="Nat. Commun.">
        <title>Thousands of microbial genomes shed light on interconnected biogeochemical processes in an aquifer system.</title>
        <authorList>
            <person name="Anantharaman K."/>
            <person name="Brown C.T."/>
            <person name="Hug L.A."/>
            <person name="Sharon I."/>
            <person name="Castelle C.J."/>
            <person name="Probst A.J."/>
            <person name="Thomas B.C."/>
            <person name="Singh A."/>
            <person name="Wilkins M.J."/>
            <person name="Karaoz U."/>
            <person name="Brodie E.L."/>
            <person name="Williams K.H."/>
            <person name="Hubbard S.S."/>
            <person name="Banfield J.F."/>
        </authorList>
    </citation>
    <scope>NUCLEOTIDE SEQUENCE [LARGE SCALE GENOMIC DNA]</scope>
</reference>
<feature type="domain" description="Leucyl-tRNA synthetase editing" evidence="14">
    <location>
        <begin position="459"/>
        <end position="590"/>
    </location>
</feature>
<dbReference type="Pfam" id="PF00133">
    <property type="entry name" value="tRNA-synt_1"/>
    <property type="match status" value="2"/>
</dbReference>
<dbReference type="GO" id="GO:0047429">
    <property type="term" value="F:nucleoside triphosphate diphosphatase activity"/>
    <property type="evidence" value="ECO:0007669"/>
    <property type="project" value="InterPro"/>
</dbReference>
<dbReference type="Gene3D" id="3.10.20.590">
    <property type="match status" value="1"/>
</dbReference>
<evidence type="ECO:0000259" key="13">
    <source>
        <dbReference type="Pfam" id="PF08264"/>
    </source>
</evidence>
<dbReference type="CDD" id="cd07958">
    <property type="entry name" value="Anticodon_Ia_Leu_BEm"/>
    <property type="match status" value="1"/>
</dbReference>
<dbReference type="HAMAP" id="MF_00049_B">
    <property type="entry name" value="Leu_tRNA_synth_B"/>
    <property type="match status" value="1"/>
</dbReference>
<evidence type="ECO:0000259" key="14">
    <source>
        <dbReference type="Pfam" id="PF13603"/>
    </source>
</evidence>
<keyword evidence="7 10" id="KW-0648">Protein biosynthesis</keyword>
<dbReference type="InterPro" id="IPR001412">
    <property type="entry name" value="aa-tRNA-synth_I_CS"/>
</dbReference>
<dbReference type="GO" id="GO:0005524">
    <property type="term" value="F:ATP binding"/>
    <property type="evidence" value="ECO:0007669"/>
    <property type="project" value="UniProtKB-UniRule"/>
</dbReference>
<dbReference type="InterPro" id="IPR014729">
    <property type="entry name" value="Rossmann-like_a/b/a_fold"/>
</dbReference>
<evidence type="ECO:0000256" key="7">
    <source>
        <dbReference type="ARBA" id="ARBA00022917"/>
    </source>
</evidence>
<feature type="binding site" evidence="10">
    <location>
        <position position="796"/>
    </location>
    <ligand>
        <name>ATP</name>
        <dbReference type="ChEBI" id="CHEBI:30616"/>
    </ligand>
</feature>
<evidence type="ECO:0000256" key="2">
    <source>
        <dbReference type="ARBA" id="ARBA00022490"/>
    </source>
</evidence>
<protein>
    <recommendedName>
        <fullName evidence="10">Leucine--tRNA ligase</fullName>
        <ecNumber evidence="10">6.1.1.4</ecNumber>
    </recommendedName>
    <alternativeName>
        <fullName evidence="10">Leucyl-tRNA synthetase</fullName>
        <shortName evidence="10">LeuRS</shortName>
    </alternativeName>
</protein>
<feature type="domain" description="Aminoacyl-tRNA synthetase class Ia" evidence="12">
    <location>
        <begin position="20"/>
        <end position="230"/>
    </location>
</feature>
<dbReference type="Proteomes" id="UP000179059">
    <property type="component" value="Unassembled WGS sequence"/>
</dbReference>
<dbReference type="AlphaFoldDB" id="A0A1G2C9M2"/>
<dbReference type="InterPro" id="IPR002637">
    <property type="entry name" value="RdgB/HAM1"/>
</dbReference>
<dbReference type="PROSITE" id="PS00178">
    <property type="entry name" value="AA_TRNA_LIGASE_I"/>
    <property type="match status" value="1"/>
</dbReference>
<dbReference type="EC" id="6.1.1.4" evidence="10"/>
<dbReference type="Pfam" id="PF01725">
    <property type="entry name" value="Ham1p_like"/>
    <property type="match status" value="1"/>
</dbReference>
<evidence type="ECO:0000313" key="15">
    <source>
        <dbReference type="EMBL" id="OGY98083.1"/>
    </source>
</evidence>
<dbReference type="Gene3D" id="1.10.730.10">
    <property type="entry name" value="Isoleucyl-tRNA Synthetase, Domain 1"/>
    <property type="match status" value="2"/>
</dbReference>
<proteinExistence type="inferred from homology"/>
<dbReference type="EMBL" id="MHKX01000016">
    <property type="protein sequence ID" value="OGY98083.1"/>
    <property type="molecule type" value="Genomic_DNA"/>
</dbReference>
<dbReference type="InterPro" id="IPR002300">
    <property type="entry name" value="aa-tRNA-synth_Ia"/>
</dbReference>
<dbReference type="PANTHER" id="PTHR43740:SF2">
    <property type="entry name" value="LEUCINE--TRNA LIGASE, MITOCHONDRIAL"/>
    <property type="match status" value="1"/>
</dbReference>
<feature type="domain" description="Methionyl/Valyl/Leucyl/Isoleucyl-tRNA synthetase anticodon-binding" evidence="13">
    <location>
        <begin position="869"/>
        <end position="977"/>
    </location>
</feature>
<keyword evidence="6 10" id="KW-0067">ATP-binding</keyword>
<evidence type="ECO:0000256" key="1">
    <source>
        <dbReference type="ARBA" id="ARBA00005594"/>
    </source>
</evidence>
<comment type="catalytic activity">
    <reaction evidence="9 10">
        <text>tRNA(Leu) + L-leucine + ATP = L-leucyl-tRNA(Leu) + AMP + diphosphate</text>
        <dbReference type="Rhea" id="RHEA:11688"/>
        <dbReference type="Rhea" id="RHEA-COMP:9613"/>
        <dbReference type="Rhea" id="RHEA-COMP:9622"/>
        <dbReference type="ChEBI" id="CHEBI:30616"/>
        <dbReference type="ChEBI" id="CHEBI:33019"/>
        <dbReference type="ChEBI" id="CHEBI:57427"/>
        <dbReference type="ChEBI" id="CHEBI:78442"/>
        <dbReference type="ChEBI" id="CHEBI:78494"/>
        <dbReference type="ChEBI" id="CHEBI:456215"/>
        <dbReference type="EC" id="6.1.1.4"/>
    </reaction>
</comment>
<accession>A0A1G2C9M2</accession>
<evidence type="ECO:0000256" key="9">
    <source>
        <dbReference type="ARBA" id="ARBA00047469"/>
    </source>
</evidence>
<dbReference type="FunFam" id="1.10.730.10:FF:000002">
    <property type="entry name" value="Leucine--tRNA ligase"/>
    <property type="match status" value="1"/>
</dbReference>
<dbReference type="InterPro" id="IPR002302">
    <property type="entry name" value="Leu-tRNA-ligase"/>
</dbReference>
<keyword evidence="2 10" id="KW-0963">Cytoplasm</keyword>
<comment type="caution">
    <text evidence="10">Lacks conserved residue(s) required for the propagation of feature annotation.</text>
</comment>
<dbReference type="SUPFAM" id="SSF47323">
    <property type="entry name" value="Anticodon-binding domain of a subclass of class I aminoacyl-tRNA synthetases"/>
    <property type="match status" value="1"/>
</dbReference>
<dbReference type="InterPro" id="IPR013155">
    <property type="entry name" value="M/V/L/I-tRNA-synth_anticd-bd"/>
</dbReference>
<evidence type="ECO:0000256" key="10">
    <source>
        <dbReference type="HAMAP-Rule" id="MF_00049"/>
    </source>
</evidence>
<name>A0A1G2C9M2_9BACT</name>
<evidence type="ECO:0000256" key="8">
    <source>
        <dbReference type="ARBA" id="ARBA00023146"/>
    </source>
</evidence>
<evidence type="ECO:0000256" key="3">
    <source>
        <dbReference type="ARBA" id="ARBA00022598"/>
    </source>
</evidence>
<dbReference type="GO" id="GO:0009143">
    <property type="term" value="P:nucleoside triphosphate catabolic process"/>
    <property type="evidence" value="ECO:0007669"/>
    <property type="project" value="InterPro"/>
</dbReference>
<dbReference type="InterPro" id="IPR009008">
    <property type="entry name" value="Val/Leu/Ile-tRNA-synth_edit"/>
</dbReference>
<dbReference type="Pfam" id="PF08264">
    <property type="entry name" value="Anticodon_1"/>
    <property type="match status" value="1"/>
</dbReference>
<evidence type="ECO:0000256" key="5">
    <source>
        <dbReference type="ARBA" id="ARBA00022801"/>
    </source>
</evidence>
<dbReference type="PRINTS" id="PR00985">
    <property type="entry name" value="TRNASYNTHLEU"/>
</dbReference>
<gene>
    <name evidence="10" type="primary">leuS</name>
    <name evidence="15" type="ORF">A2855_01105</name>
</gene>
<dbReference type="SUPFAM" id="SSF52972">
    <property type="entry name" value="ITPase-like"/>
    <property type="match status" value="1"/>
</dbReference>
<evidence type="ECO:0000256" key="6">
    <source>
        <dbReference type="ARBA" id="ARBA00022840"/>
    </source>
</evidence>
<dbReference type="SUPFAM" id="SSF50677">
    <property type="entry name" value="ValRS/IleRS/LeuRS editing domain"/>
    <property type="match status" value="1"/>
</dbReference>
<dbReference type="Gene3D" id="3.40.50.620">
    <property type="entry name" value="HUPs"/>
    <property type="match status" value="2"/>
</dbReference>
<dbReference type="PANTHER" id="PTHR43740">
    <property type="entry name" value="LEUCYL-TRNA SYNTHETASE"/>
    <property type="match status" value="1"/>
</dbReference>